<organism evidence="2 3">
    <name type="scientific">Halalkalibacillus sediminis</name>
    <dbReference type="NCBI Taxonomy" id="2018042"/>
    <lineage>
        <taxon>Bacteria</taxon>
        <taxon>Bacillati</taxon>
        <taxon>Bacillota</taxon>
        <taxon>Bacilli</taxon>
        <taxon>Bacillales</taxon>
        <taxon>Bacillaceae</taxon>
        <taxon>Halalkalibacillus</taxon>
    </lineage>
</organism>
<evidence type="ECO:0000259" key="1">
    <source>
        <dbReference type="Pfam" id="PF14534"/>
    </source>
</evidence>
<comment type="caution">
    <text evidence="2">The sequence shown here is derived from an EMBL/GenBank/DDBJ whole genome shotgun (WGS) entry which is preliminary data.</text>
</comment>
<dbReference type="Gene3D" id="3.10.450.50">
    <property type="match status" value="1"/>
</dbReference>
<dbReference type="InterPro" id="IPR027843">
    <property type="entry name" value="DUF4440"/>
</dbReference>
<keyword evidence="3" id="KW-1185">Reference proteome</keyword>
<evidence type="ECO:0000313" key="3">
    <source>
        <dbReference type="Proteomes" id="UP000243524"/>
    </source>
</evidence>
<dbReference type="Proteomes" id="UP000243524">
    <property type="component" value="Unassembled WGS sequence"/>
</dbReference>
<name>A0A2I0QTV8_9BACI</name>
<dbReference type="OrthoDB" id="121974at2"/>
<feature type="domain" description="DUF4440" evidence="1">
    <location>
        <begin position="4"/>
        <end position="103"/>
    </location>
</feature>
<dbReference type="EMBL" id="PJNH01000003">
    <property type="protein sequence ID" value="PKR77530.1"/>
    <property type="molecule type" value="Genomic_DNA"/>
</dbReference>
<evidence type="ECO:0000313" key="2">
    <source>
        <dbReference type="EMBL" id="PKR77530.1"/>
    </source>
</evidence>
<sequence length="112" mass="13292">MHLEGLEKNLLNHEVRTSYEDFDRLLADDFVEFGSSGRVFDKREQLEATNASDEVLVMHLTDFHLNRLAEDVAHVTFKVYKENNNQYSLRSSIWKLNEDRWQMFFHQGTNIV</sequence>
<dbReference type="SUPFAM" id="SSF54427">
    <property type="entry name" value="NTF2-like"/>
    <property type="match status" value="1"/>
</dbReference>
<dbReference type="InterPro" id="IPR032710">
    <property type="entry name" value="NTF2-like_dom_sf"/>
</dbReference>
<gene>
    <name evidence="2" type="ORF">CEY16_10350</name>
</gene>
<protein>
    <submittedName>
        <fullName evidence="2">DUF4440 domain-containing protein</fullName>
    </submittedName>
</protein>
<proteinExistence type="predicted"/>
<reference evidence="2 3" key="1">
    <citation type="submission" date="2017-06" db="EMBL/GenBank/DDBJ databases">
        <title>the draft geome sequence of Illustriluteabacillus marina B3227.</title>
        <authorList>
            <person name="He R.-H."/>
            <person name="Du Z.-J."/>
        </authorList>
    </citation>
    <scope>NUCLEOTIDE SEQUENCE [LARGE SCALE GENOMIC DNA]</scope>
    <source>
        <strain evidence="2 3">B3227</strain>
    </source>
</reference>
<dbReference type="Pfam" id="PF14534">
    <property type="entry name" value="DUF4440"/>
    <property type="match status" value="1"/>
</dbReference>
<accession>A0A2I0QTV8</accession>
<dbReference type="AlphaFoldDB" id="A0A2I0QTV8"/>